<dbReference type="InterPro" id="IPR036291">
    <property type="entry name" value="NAD(P)-bd_dom_sf"/>
</dbReference>
<name>A0ABS8PAR8_9PSEU</name>
<dbReference type="PANTHER" id="PTHR43162:SF1">
    <property type="entry name" value="PRESTALK A DIFFERENTIATION PROTEIN A"/>
    <property type="match status" value="1"/>
</dbReference>
<evidence type="ECO:0000313" key="3">
    <source>
        <dbReference type="Proteomes" id="UP001199469"/>
    </source>
</evidence>
<dbReference type="Gene3D" id="3.40.50.720">
    <property type="entry name" value="NAD(P)-binding Rossmann-like Domain"/>
    <property type="match status" value="1"/>
</dbReference>
<organism evidence="2 3">
    <name type="scientific">Actinomycetospora endophytica</name>
    <dbReference type="NCBI Taxonomy" id="2291215"/>
    <lineage>
        <taxon>Bacteria</taxon>
        <taxon>Bacillati</taxon>
        <taxon>Actinomycetota</taxon>
        <taxon>Actinomycetes</taxon>
        <taxon>Pseudonocardiales</taxon>
        <taxon>Pseudonocardiaceae</taxon>
        <taxon>Actinomycetospora</taxon>
    </lineage>
</organism>
<dbReference type="RefSeq" id="WP_230736398.1">
    <property type="nucleotide sequence ID" value="NZ_JAJNDB010000004.1"/>
</dbReference>
<evidence type="ECO:0000259" key="1">
    <source>
        <dbReference type="Pfam" id="PF05368"/>
    </source>
</evidence>
<feature type="domain" description="NmrA-like" evidence="1">
    <location>
        <begin position="4"/>
        <end position="259"/>
    </location>
</feature>
<dbReference type="PANTHER" id="PTHR43162">
    <property type="match status" value="1"/>
</dbReference>
<sequence length="293" mass="31184">MTSDRTVLVVGATGTFGTHVVPELHRRGVTVRALARSQDRAEVARRAGADEVAIGDLTDAASLRAAVYGADGVFHLNPVFVPDEAAMGVRVVEAARDAGATTFVFSSVYHPSMSLTNHAGKRPVEEALFASGLRFTVLQPAIFFQTLDGLWASARDHGRIGLPFLTTARQAFVDYRDVAEVAARAFVEDTFADGTFELAAPGTRTRVEIAGLMAAVLGREVTAEAPEFGSWADAVGLVAGPERDGMRRMFEEYDRHGFPGGNALVLRAALGREPRALDAYIAELAGPAGQRSA</sequence>
<protein>
    <submittedName>
        <fullName evidence="2">NmrA family NAD(P)-binding protein</fullName>
    </submittedName>
</protein>
<proteinExistence type="predicted"/>
<evidence type="ECO:0000313" key="2">
    <source>
        <dbReference type="EMBL" id="MCD2195357.1"/>
    </source>
</evidence>
<reference evidence="2 3" key="1">
    <citation type="submission" date="2021-11" db="EMBL/GenBank/DDBJ databases">
        <title>Draft genome sequence of Actinomycetospora sp. SF1 isolated from the rhizosphere soil.</title>
        <authorList>
            <person name="Duangmal K."/>
            <person name="Chantavorakit T."/>
        </authorList>
    </citation>
    <scope>NUCLEOTIDE SEQUENCE [LARGE SCALE GENOMIC DNA]</scope>
    <source>
        <strain evidence="2 3">TBRC 5722</strain>
    </source>
</reference>
<gene>
    <name evidence="2" type="ORF">LQ327_18470</name>
</gene>
<dbReference type="EMBL" id="JAJNDB010000004">
    <property type="protein sequence ID" value="MCD2195357.1"/>
    <property type="molecule type" value="Genomic_DNA"/>
</dbReference>
<dbReference type="InterPro" id="IPR051604">
    <property type="entry name" value="Ergot_Alk_Oxidoreductase"/>
</dbReference>
<dbReference type="Pfam" id="PF05368">
    <property type="entry name" value="NmrA"/>
    <property type="match status" value="1"/>
</dbReference>
<comment type="caution">
    <text evidence="2">The sequence shown here is derived from an EMBL/GenBank/DDBJ whole genome shotgun (WGS) entry which is preliminary data.</text>
</comment>
<dbReference type="Proteomes" id="UP001199469">
    <property type="component" value="Unassembled WGS sequence"/>
</dbReference>
<dbReference type="Gene3D" id="3.90.25.10">
    <property type="entry name" value="UDP-galactose 4-epimerase, domain 1"/>
    <property type="match status" value="1"/>
</dbReference>
<accession>A0ABS8PAR8</accession>
<dbReference type="SUPFAM" id="SSF51735">
    <property type="entry name" value="NAD(P)-binding Rossmann-fold domains"/>
    <property type="match status" value="1"/>
</dbReference>
<keyword evidence="3" id="KW-1185">Reference proteome</keyword>
<dbReference type="InterPro" id="IPR008030">
    <property type="entry name" value="NmrA-like"/>
</dbReference>